<proteinExistence type="inferred from homology"/>
<evidence type="ECO:0000256" key="1">
    <source>
        <dbReference type="ARBA" id="ARBA00004496"/>
    </source>
</evidence>
<dbReference type="InterPro" id="IPR045864">
    <property type="entry name" value="aa-tRNA-synth_II/BPL/LPL"/>
</dbReference>
<comment type="function">
    <text evidence="8 9">Required for the first step of histidine biosynthesis. May allow the feedback regulation of ATP phosphoribosyltransferase activity by histidine.</text>
</comment>
<evidence type="ECO:0000259" key="10">
    <source>
        <dbReference type="Pfam" id="PF13393"/>
    </source>
</evidence>
<evidence type="ECO:0000313" key="12">
    <source>
        <dbReference type="Proteomes" id="UP001501734"/>
    </source>
</evidence>
<evidence type="ECO:0000256" key="8">
    <source>
        <dbReference type="ARBA" id="ARBA00025246"/>
    </source>
</evidence>
<dbReference type="Pfam" id="PF13393">
    <property type="entry name" value="tRNA-synt_His"/>
    <property type="match status" value="1"/>
</dbReference>
<comment type="similarity">
    <text evidence="3 9">Belongs to the class-II aminoacyl-tRNA synthetase family. HisZ subfamily.</text>
</comment>
<comment type="caution">
    <text evidence="11">The sequence shown here is derived from an EMBL/GenBank/DDBJ whole genome shotgun (WGS) entry which is preliminary data.</text>
</comment>
<keyword evidence="7 9" id="KW-0368">Histidine biosynthesis</keyword>
<dbReference type="HAMAP" id="MF_00125">
    <property type="entry name" value="HisZ"/>
    <property type="match status" value="1"/>
</dbReference>
<keyword evidence="6 9" id="KW-0028">Amino-acid biosynthesis</keyword>
<dbReference type="SUPFAM" id="SSF55681">
    <property type="entry name" value="Class II aaRS and biotin synthetases"/>
    <property type="match status" value="1"/>
</dbReference>
<dbReference type="Proteomes" id="UP001501734">
    <property type="component" value="Unassembled WGS sequence"/>
</dbReference>
<dbReference type="Gene3D" id="3.30.930.10">
    <property type="entry name" value="Bira Bifunctional Protein, Domain 2"/>
    <property type="match status" value="1"/>
</dbReference>
<feature type="domain" description="Class II Histidinyl-tRNA synthetase (HisRS)-like catalytic core" evidence="10">
    <location>
        <begin position="13"/>
        <end position="306"/>
    </location>
</feature>
<evidence type="ECO:0000256" key="6">
    <source>
        <dbReference type="ARBA" id="ARBA00022605"/>
    </source>
</evidence>
<keyword evidence="12" id="KW-1185">Reference proteome</keyword>
<evidence type="ECO:0000256" key="7">
    <source>
        <dbReference type="ARBA" id="ARBA00023102"/>
    </source>
</evidence>
<dbReference type="InterPro" id="IPR041715">
    <property type="entry name" value="HisRS-like_core"/>
</dbReference>
<dbReference type="EMBL" id="BAABDL010000074">
    <property type="protein sequence ID" value="GAA4069636.1"/>
    <property type="molecule type" value="Genomic_DNA"/>
</dbReference>
<evidence type="ECO:0000256" key="9">
    <source>
        <dbReference type="HAMAP-Rule" id="MF_00125"/>
    </source>
</evidence>
<dbReference type="GO" id="GO:0016757">
    <property type="term" value="F:glycosyltransferase activity"/>
    <property type="evidence" value="ECO:0007669"/>
    <property type="project" value="UniProtKB-KW"/>
</dbReference>
<reference evidence="12" key="1">
    <citation type="journal article" date="2019" name="Int. J. Syst. Evol. Microbiol.">
        <title>The Global Catalogue of Microorganisms (GCM) 10K type strain sequencing project: providing services to taxonomists for standard genome sequencing and annotation.</title>
        <authorList>
            <consortium name="The Broad Institute Genomics Platform"/>
            <consortium name="The Broad Institute Genome Sequencing Center for Infectious Disease"/>
            <person name="Wu L."/>
            <person name="Ma J."/>
        </authorList>
    </citation>
    <scope>NUCLEOTIDE SEQUENCE [LARGE SCALE GENOMIC DNA]</scope>
    <source>
        <strain evidence="12">JCM 17250</strain>
    </source>
</reference>
<comment type="subunit">
    <text evidence="9">Heteromultimer composed of HisG and HisZ subunits.</text>
</comment>
<dbReference type="PANTHER" id="PTHR43707:SF6">
    <property type="entry name" value="ATP PHOSPHORIBOSYLTRANSFERASE REGULATORY SUBUNIT"/>
    <property type="match status" value="1"/>
</dbReference>
<comment type="pathway">
    <text evidence="2 9">Amino-acid biosynthesis; L-histidine biosynthesis; L-histidine from 5-phospho-alpha-D-ribose 1-diphosphate: step 1/9.</text>
</comment>
<sequence>MFLPAGSQDQIGEKLNDQAKVNQIFRNVVRRRNYVAIETPVVEYAQTFTNPSVGMEANKLLKWFDGEGEIEVLRADWTTAIARALMTKETTQSKWFYQGSVFQKNESGIESQQAGIEIILMDVLLGEMETLFTAVDVLKELSIQDYLIELGHTGIFDYLIEPLLLNQADEEKLRSAMDEKNEDLVYRIASANGNDQIANQLVGLIQAYGGRDILADYRNKWQANPELLAIIDHLEKLITSLKELGVDDVIVDLGSVRQLRYYSGTMFSGYLKQTGDICFSGGRYDRLYNQFEKNISAVGLAFYVDVLTKIIKSDRKKRLVCIVASPETHVKAEQMRSEFPDAQVDIVYQQPTENQYDEIINLVDGVRL</sequence>
<dbReference type="InterPro" id="IPR004517">
    <property type="entry name" value="HisZ"/>
</dbReference>
<evidence type="ECO:0000256" key="2">
    <source>
        <dbReference type="ARBA" id="ARBA00004667"/>
    </source>
</evidence>
<keyword evidence="11" id="KW-0328">Glycosyltransferase</keyword>
<dbReference type="RefSeq" id="WP_344911741.1">
    <property type="nucleotide sequence ID" value="NZ_BAABDL010000074.1"/>
</dbReference>
<keyword evidence="5 9" id="KW-0963">Cytoplasm</keyword>
<dbReference type="PIRSF" id="PIRSF001549">
    <property type="entry name" value="His-tRNA_synth"/>
    <property type="match status" value="1"/>
</dbReference>
<evidence type="ECO:0000313" key="11">
    <source>
        <dbReference type="EMBL" id="GAA4069636.1"/>
    </source>
</evidence>
<keyword evidence="11" id="KW-0808">Transferase</keyword>
<name>A0ABP7VNG5_9BACI</name>
<evidence type="ECO:0000256" key="5">
    <source>
        <dbReference type="ARBA" id="ARBA00022490"/>
    </source>
</evidence>
<accession>A0ABP7VNG5</accession>
<dbReference type="PANTHER" id="PTHR43707">
    <property type="entry name" value="HISTIDYL-TRNA SYNTHETASE"/>
    <property type="match status" value="1"/>
</dbReference>
<comment type="subcellular location">
    <subcellularLocation>
        <location evidence="1 9">Cytoplasm</location>
    </subcellularLocation>
</comment>
<evidence type="ECO:0000256" key="4">
    <source>
        <dbReference type="ARBA" id="ARBA00020397"/>
    </source>
</evidence>
<evidence type="ECO:0000256" key="3">
    <source>
        <dbReference type="ARBA" id="ARBA00005539"/>
    </source>
</evidence>
<gene>
    <name evidence="9 11" type="primary">hisZ</name>
    <name evidence="11" type="ORF">GCM10022410_14450</name>
</gene>
<comment type="miscellaneous">
    <text evidence="9">This function is generally fulfilled by the C-terminal part of HisG, which is missing in some bacteria such as this one.</text>
</comment>
<dbReference type="InterPro" id="IPR004516">
    <property type="entry name" value="HisRS/HisZ"/>
</dbReference>
<protein>
    <recommendedName>
        <fullName evidence="4 9">ATP phosphoribosyltransferase regulatory subunit</fullName>
    </recommendedName>
</protein>
<organism evidence="11 12">
    <name type="scientific">Amphibacillus indicireducens</name>
    <dbReference type="NCBI Taxonomy" id="1076330"/>
    <lineage>
        <taxon>Bacteria</taxon>
        <taxon>Bacillati</taxon>
        <taxon>Bacillota</taxon>
        <taxon>Bacilli</taxon>
        <taxon>Bacillales</taxon>
        <taxon>Bacillaceae</taxon>
        <taxon>Amphibacillus</taxon>
    </lineage>
</organism>